<evidence type="ECO:0000313" key="3">
    <source>
        <dbReference type="Proteomes" id="UP000193067"/>
    </source>
</evidence>
<gene>
    <name evidence="2" type="ORF">PYCCODRAFT_1472343</name>
</gene>
<dbReference type="EMBL" id="KZ084166">
    <property type="protein sequence ID" value="OSC96775.1"/>
    <property type="molecule type" value="Genomic_DNA"/>
</dbReference>
<dbReference type="OrthoDB" id="2753581at2759"/>
<protein>
    <submittedName>
        <fullName evidence="2">Uncharacterized protein</fullName>
    </submittedName>
</protein>
<sequence length="240" mass="27231">MSSPHGCTVCLMVTFNGSTRLEDLPEVLRVYCIPLAPHGLLRRRPGAKHIHTFPEWPRENTWVIARKFDTYGNLAGRWENRASDDPAASSYTLDRENQAVLAQSEKERRIQWELSCAEDGTLRKRCYDEYKDLRRELHTKRQAENSRCAVQTSGSSSGTSVQHSLQNEVGEIAIHRSGNDISSAAPRRVTHEAMEPGPPNLNPASTSVVAEFRAWLVEERKINPEMISKEQTKKEFAQFL</sequence>
<dbReference type="AlphaFoldDB" id="A0A1Y2I6L8"/>
<feature type="compositionally biased region" description="Low complexity" evidence="1">
    <location>
        <begin position="150"/>
        <end position="161"/>
    </location>
</feature>
<evidence type="ECO:0000256" key="1">
    <source>
        <dbReference type="SAM" id="MobiDB-lite"/>
    </source>
</evidence>
<reference evidence="2 3" key="1">
    <citation type="journal article" date="2015" name="Biotechnol. Biofuels">
        <title>Enhanced degradation of softwood versus hardwood by the white-rot fungus Pycnoporus coccineus.</title>
        <authorList>
            <person name="Couturier M."/>
            <person name="Navarro D."/>
            <person name="Chevret D."/>
            <person name="Henrissat B."/>
            <person name="Piumi F."/>
            <person name="Ruiz-Duenas F.J."/>
            <person name="Martinez A.T."/>
            <person name="Grigoriev I.V."/>
            <person name="Riley R."/>
            <person name="Lipzen A."/>
            <person name="Berrin J.G."/>
            <person name="Master E.R."/>
            <person name="Rosso M.N."/>
        </authorList>
    </citation>
    <scope>NUCLEOTIDE SEQUENCE [LARGE SCALE GENOMIC DNA]</scope>
    <source>
        <strain evidence="2 3">BRFM310</strain>
    </source>
</reference>
<proteinExistence type="predicted"/>
<organism evidence="2 3">
    <name type="scientific">Trametes coccinea (strain BRFM310)</name>
    <name type="common">Pycnoporus coccineus</name>
    <dbReference type="NCBI Taxonomy" id="1353009"/>
    <lineage>
        <taxon>Eukaryota</taxon>
        <taxon>Fungi</taxon>
        <taxon>Dikarya</taxon>
        <taxon>Basidiomycota</taxon>
        <taxon>Agaricomycotina</taxon>
        <taxon>Agaricomycetes</taxon>
        <taxon>Polyporales</taxon>
        <taxon>Polyporaceae</taxon>
        <taxon>Trametes</taxon>
    </lineage>
</organism>
<keyword evidence="3" id="KW-1185">Reference proteome</keyword>
<dbReference type="Proteomes" id="UP000193067">
    <property type="component" value="Unassembled WGS sequence"/>
</dbReference>
<name>A0A1Y2I6L8_TRAC3</name>
<accession>A0A1Y2I6L8</accession>
<evidence type="ECO:0000313" key="2">
    <source>
        <dbReference type="EMBL" id="OSC96775.1"/>
    </source>
</evidence>
<feature type="region of interest" description="Disordered" evidence="1">
    <location>
        <begin position="141"/>
        <end position="161"/>
    </location>
</feature>